<reference evidence="1 2" key="1">
    <citation type="submission" date="2013-04" db="EMBL/GenBank/DDBJ databases">
        <title>The genome sequencing project of 58 acetic acid bacteria.</title>
        <authorList>
            <person name="Okamoto-Kainuma A."/>
            <person name="Ishikawa M."/>
            <person name="Umino S."/>
            <person name="Koizumi Y."/>
            <person name="Shiwa Y."/>
            <person name="Yoshikawa H."/>
            <person name="Matsutani M."/>
            <person name="Matsushita K."/>
        </authorList>
    </citation>
    <scope>NUCLEOTIDE SEQUENCE [LARGE SCALE GENOMIC DNA]</scope>
    <source>
        <strain evidence="1 2">NBRC 106555</strain>
    </source>
</reference>
<comment type="caution">
    <text evidence="1">The sequence shown here is derived from an EMBL/GenBank/DDBJ whole genome shotgun (WGS) entry which is preliminary data.</text>
</comment>
<accession>A0ABQ0QS58</accession>
<name>A0ABQ0QS58_9PROT</name>
<sequence>MGMNESSFLSAIQSNRMAHAVFGIVSATDPTNHAIKVRVQPEDIETGWMPDLSGVQAGKLRIACPTSVGTHVVLLPIEGDAEQFVVVAAVYDTVVVPPKVPREDRTVRTGEWLVRSGYESVASKQKEVLSEGDVAGGWCFVAPSEVSFGVGNNSISVSADGVKFNVGNVEASIDNSGISVKGGDVYTQRVSLDQHIHAVGTQQTSRPLL</sequence>
<protein>
    <submittedName>
        <fullName evidence="1">Phage-related baseplate assembly protein</fullName>
    </submittedName>
</protein>
<dbReference type="InterPro" id="IPR037026">
    <property type="entry name" value="Vgr_OB-fold_dom_sf"/>
</dbReference>
<gene>
    <name evidence="1" type="ORF">AA106555_1827</name>
</gene>
<organism evidence="1 2">
    <name type="scientific">Neokomagataea thailandica NBRC 106555</name>
    <dbReference type="NCBI Taxonomy" id="1223520"/>
    <lineage>
        <taxon>Bacteria</taxon>
        <taxon>Pseudomonadati</taxon>
        <taxon>Pseudomonadota</taxon>
        <taxon>Alphaproteobacteria</taxon>
        <taxon>Acetobacterales</taxon>
        <taxon>Acetobacteraceae</taxon>
        <taxon>Neokomagataea</taxon>
    </lineage>
</organism>
<evidence type="ECO:0000313" key="2">
    <source>
        <dbReference type="Proteomes" id="UP001062632"/>
    </source>
</evidence>
<dbReference type="Proteomes" id="UP001062632">
    <property type="component" value="Unassembled WGS sequence"/>
</dbReference>
<proteinExistence type="predicted"/>
<evidence type="ECO:0000313" key="1">
    <source>
        <dbReference type="EMBL" id="GBR54794.1"/>
    </source>
</evidence>
<dbReference type="Gene3D" id="2.40.50.230">
    <property type="entry name" value="Gp5 N-terminal domain"/>
    <property type="match status" value="1"/>
</dbReference>
<dbReference type="EMBL" id="BAQC01000071">
    <property type="protein sequence ID" value="GBR54794.1"/>
    <property type="molecule type" value="Genomic_DNA"/>
</dbReference>
<keyword evidence="2" id="KW-1185">Reference proteome</keyword>